<feature type="transmembrane region" description="Helical" evidence="2">
    <location>
        <begin position="6"/>
        <end position="23"/>
    </location>
</feature>
<feature type="compositionally biased region" description="Low complexity" evidence="1">
    <location>
        <begin position="219"/>
        <end position="240"/>
    </location>
</feature>
<organism evidence="3 4">
    <name type="scientific">Streptomyces albiaxialis</name>
    <dbReference type="NCBI Taxonomy" id="329523"/>
    <lineage>
        <taxon>Bacteria</taxon>
        <taxon>Bacillati</taxon>
        <taxon>Actinomycetota</taxon>
        <taxon>Actinomycetes</taxon>
        <taxon>Kitasatosporales</taxon>
        <taxon>Streptomycetaceae</taxon>
        <taxon>Streptomyces</taxon>
    </lineage>
</organism>
<gene>
    <name evidence="3" type="ORF">GCM10009801_35270</name>
</gene>
<feature type="compositionally biased region" description="Pro residues" evidence="1">
    <location>
        <begin position="130"/>
        <end position="151"/>
    </location>
</feature>
<name>A0ABN2VZW6_9ACTN</name>
<accession>A0ABN2VZW6</accession>
<feature type="compositionally biased region" description="Pro residues" evidence="1">
    <location>
        <begin position="284"/>
        <end position="294"/>
    </location>
</feature>
<reference evidence="3 4" key="1">
    <citation type="journal article" date="2019" name="Int. J. Syst. Evol. Microbiol.">
        <title>The Global Catalogue of Microorganisms (GCM) 10K type strain sequencing project: providing services to taxonomists for standard genome sequencing and annotation.</title>
        <authorList>
            <consortium name="The Broad Institute Genomics Platform"/>
            <consortium name="The Broad Institute Genome Sequencing Center for Infectious Disease"/>
            <person name="Wu L."/>
            <person name="Ma J."/>
        </authorList>
    </citation>
    <scope>NUCLEOTIDE SEQUENCE [LARGE SCALE GENOMIC DNA]</scope>
    <source>
        <strain evidence="3 4">JCM 15478</strain>
    </source>
</reference>
<dbReference type="EMBL" id="BAAAPE010000008">
    <property type="protein sequence ID" value="GAA2078396.1"/>
    <property type="molecule type" value="Genomic_DNA"/>
</dbReference>
<comment type="caution">
    <text evidence="3">The sequence shown here is derived from an EMBL/GenBank/DDBJ whole genome shotgun (WGS) entry which is preliminary data.</text>
</comment>
<feature type="region of interest" description="Disordered" evidence="1">
    <location>
        <begin position="177"/>
        <end position="316"/>
    </location>
</feature>
<keyword evidence="2" id="KW-0812">Transmembrane</keyword>
<sequence length="316" mass="33156">MGWTVLYVAFGIVALWLLGEVLLQYKARLRWRLLAFGGFLGVVAGAVLGQVIVIGVGIAAFATGQTFVTLSYRRGFSTGWALGGSPGASRRRRGGPAARDAEPSLEVTGLEAGYDENGVPDYSAGQGAPTGPPAYDPGPGPGPGDTPPSGTPVPDFDYAGYQAAMAQEQTQVQSVYGDYAPPAPAAPPAQPVAYDDQQPYAPYQDPYGGYAQPAPQAPQYDYGYGDQGQSQGQGLSYEGYEGYPQGNGAGYGYETPGAPPTEPYYPDTPPGGVWVPQQREGGTPLPPEQPPAAPPYGYDEQQQYQNGYYGQGQGGY</sequence>
<protein>
    <submittedName>
        <fullName evidence="3">Uncharacterized protein</fullName>
    </submittedName>
</protein>
<dbReference type="Proteomes" id="UP001500016">
    <property type="component" value="Unassembled WGS sequence"/>
</dbReference>
<proteinExistence type="predicted"/>
<keyword evidence="2" id="KW-0472">Membrane</keyword>
<keyword evidence="2" id="KW-1133">Transmembrane helix</keyword>
<evidence type="ECO:0000313" key="4">
    <source>
        <dbReference type="Proteomes" id="UP001500016"/>
    </source>
</evidence>
<feature type="region of interest" description="Disordered" evidence="1">
    <location>
        <begin position="85"/>
        <end position="157"/>
    </location>
</feature>
<feature type="transmembrane region" description="Helical" evidence="2">
    <location>
        <begin position="35"/>
        <end position="62"/>
    </location>
</feature>
<keyword evidence="4" id="KW-1185">Reference proteome</keyword>
<feature type="compositionally biased region" description="Low complexity" evidence="1">
    <location>
        <begin position="295"/>
        <end position="308"/>
    </location>
</feature>
<feature type="compositionally biased region" description="Pro residues" evidence="1">
    <location>
        <begin position="257"/>
        <end position="269"/>
    </location>
</feature>
<evidence type="ECO:0000256" key="1">
    <source>
        <dbReference type="SAM" id="MobiDB-lite"/>
    </source>
</evidence>
<feature type="compositionally biased region" description="Pro residues" evidence="1">
    <location>
        <begin position="181"/>
        <end position="190"/>
    </location>
</feature>
<dbReference type="RefSeq" id="WP_344529100.1">
    <property type="nucleotide sequence ID" value="NZ_BAAAPE010000008.1"/>
</dbReference>
<evidence type="ECO:0000256" key="2">
    <source>
        <dbReference type="SAM" id="Phobius"/>
    </source>
</evidence>
<evidence type="ECO:0000313" key="3">
    <source>
        <dbReference type="EMBL" id="GAA2078396.1"/>
    </source>
</evidence>